<dbReference type="RefSeq" id="WP_010682929.1">
    <property type="nucleotide sequence ID" value="NZ_CP043538.1"/>
</dbReference>
<dbReference type="AlphaFoldDB" id="A0A6B9FN70"/>
<dbReference type="Gene3D" id="2.40.420.20">
    <property type="match status" value="1"/>
</dbReference>
<organism evidence="1 2">
    <name type="scientific">Methylobacterium mesophilicum SR1.6/6</name>
    <dbReference type="NCBI Taxonomy" id="908290"/>
    <lineage>
        <taxon>Bacteria</taxon>
        <taxon>Pseudomonadati</taxon>
        <taxon>Pseudomonadota</taxon>
        <taxon>Alphaproteobacteria</taxon>
        <taxon>Hyphomicrobiales</taxon>
        <taxon>Methylobacteriaceae</taxon>
        <taxon>Methylobacterium</taxon>
    </lineage>
</organism>
<gene>
    <name evidence="1" type="ORF">MMSR116_12070</name>
</gene>
<evidence type="ECO:0000313" key="1">
    <source>
        <dbReference type="EMBL" id="QGY02525.1"/>
    </source>
</evidence>
<evidence type="ECO:0000313" key="2">
    <source>
        <dbReference type="Proteomes" id="UP000012488"/>
    </source>
</evidence>
<name>A0A6B9FN70_9HYPH</name>
<dbReference type="KEGG" id="mmes:MMSR116_12070"/>
<sequence length="368" mass="38948">MGRGRAFLLIGGLLLVVGGAFTQAGADLRARAGPLLSDLRERLEPLIPNLRTERVAEVHLPAPRTAVEDGRTFVRLSAAERERIGLVAEVRPAVLHRQELTAYGSVLDIARVTELANSYAGAVAALQTAQARVEVSGSAARRARSLGAGVVAVAQIETAEGTLLTDRAAVTAAESQVRTLAATARQEWGSVLGKAIVERSPLVTRLIERAEFLVQVTLPPGETLPQPPQAAFAEVPPQSERVALRLVSAATRTDPRIQGQSFFYLVSGDSGLLPGTSTMAFLPAARAVRGVLVPEDAVVHGEGSTWVYRGTGDGAFVRHPVRPDAPMSADAYVVTDLPDGGEIVLRGGQALLSEEMKSRIRVVGDDDD</sequence>
<dbReference type="OrthoDB" id="7216696at2"/>
<proteinExistence type="predicted"/>
<reference evidence="1 2" key="1">
    <citation type="journal article" date="2012" name="Genet. Mol. Biol.">
        <title>Analysis of 16S rRNA and mxaF genes revealing insights into Methylobacterium niche-specific plant association.</title>
        <authorList>
            <person name="Dourado M.N."/>
            <person name="Andreote F.D."/>
            <person name="Dini-Andreote F."/>
            <person name="Conti R."/>
            <person name="Araujo J.M."/>
            <person name="Araujo W.L."/>
        </authorList>
    </citation>
    <scope>NUCLEOTIDE SEQUENCE [LARGE SCALE GENOMIC DNA]</scope>
    <source>
        <strain evidence="1 2">SR1.6/6</strain>
    </source>
</reference>
<accession>A0A6B9FN70</accession>
<dbReference type="EMBL" id="CP043538">
    <property type="protein sequence ID" value="QGY02525.1"/>
    <property type="molecule type" value="Genomic_DNA"/>
</dbReference>
<protein>
    <submittedName>
        <fullName evidence="1">Efflux RND transporter periplasmic adaptor subunit</fullName>
    </submittedName>
</protein>
<dbReference type="Proteomes" id="UP000012488">
    <property type="component" value="Chromosome"/>
</dbReference>
<reference evidence="1 2" key="2">
    <citation type="journal article" date="2013" name="Genome Announc.">
        <title>Draft Genome Sequence of Methylobacterium mesophilicum Strain SR1.6/6, Isolated from Citrus sinensis.</title>
        <authorList>
            <person name="Marinho Almeida D."/>
            <person name="Dini-Andreote F."/>
            <person name="Camargo Neves A.A."/>
            <person name="Juca Ramos R.T."/>
            <person name="Andreote F.D."/>
            <person name="Carneiro A.R."/>
            <person name="Oliveira de Souza Lima A."/>
            <person name="Caracciolo Gomes de Sa P.H."/>
            <person name="Ribeiro Barbosa M.S."/>
            <person name="Araujo W.L."/>
            <person name="Silva A."/>
        </authorList>
    </citation>
    <scope>NUCLEOTIDE SEQUENCE [LARGE SCALE GENOMIC DNA]</scope>
    <source>
        <strain evidence="1 2">SR1.6/6</strain>
    </source>
</reference>